<dbReference type="SUPFAM" id="SSF46689">
    <property type="entry name" value="Homeodomain-like"/>
    <property type="match status" value="1"/>
</dbReference>
<dbReference type="GO" id="GO:0070461">
    <property type="term" value="C:SAGA-type complex"/>
    <property type="evidence" value="ECO:0007669"/>
    <property type="project" value="TreeGrafter"/>
</dbReference>
<evidence type="ECO:0000313" key="4">
    <source>
        <dbReference type="Ensembl" id="ENSEBUP00000017287.1"/>
    </source>
</evidence>
<name>A0A8C4QLN9_EPTBU</name>
<feature type="region of interest" description="Disordered" evidence="1">
    <location>
        <begin position="182"/>
        <end position="212"/>
    </location>
</feature>
<evidence type="ECO:0000259" key="2">
    <source>
        <dbReference type="PROSITE" id="PS50090"/>
    </source>
</evidence>
<reference evidence="4" key="1">
    <citation type="submission" date="2025-08" db="UniProtKB">
        <authorList>
            <consortium name="Ensembl"/>
        </authorList>
    </citation>
    <scope>IDENTIFICATION</scope>
</reference>
<dbReference type="GO" id="GO:0006357">
    <property type="term" value="P:regulation of transcription by RNA polymerase II"/>
    <property type="evidence" value="ECO:0007669"/>
    <property type="project" value="TreeGrafter"/>
</dbReference>
<feature type="domain" description="SANT" evidence="3">
    <location>
        <begin position="1"/>
        <end position="51"/>
    </location>
</feature>
<dbReference type="PANTHER" id="PTHR12374">
    <property type="entry name" value="TRANSCRIPTIONAL ADAPTOR 2 ADA2 -RELATED"/>
    <property type="match status" value="1"/>
</dbReference>
<dbReference type="GO" id="GO:0006338">
    <property type="term" value="P:chromatin remodeling"/>
    <property type="evidence" value="ECO:0007669"/>
    <property type="project" value="TreeGrafter"/>
</dbReference>
<dbReference type="InterPro" id="IPR001005">
    <property type="entry name" value="SANT/Myb"/>
</dbReference>
<dbReference type="Proteomes" id="UP000694388">
    <property type="component" value="Unplaced"/>
</dbReference>
<dbReference type="GO" id="GO:0005634">
    <property type="term" value="C:nucleus"/>
    <property type="evidence" value="ECO:0007669"/>
    <property type="project" value="TreeGrafter"/>
</dbReference>
<dbReference type="PROSITE" id="PS51293">
    <property type="entry name" value="SANT"/>
    <property type="match status" value="1"/>
</dbReference>
<dbReference type="InterPro" id="IPR009057">
    <property type="entry name" value="Homeodomain-like_sf"/>
</dbReference>
<evidence type="ECO:0000259" key="3">
    <source>
        <dbReference type="PROSITE" id="PS51293"/>
    </source>
</evidence>
<dbReference type="Pfam" id="PF22941">
    <property type="entry name" value="TADA2A-like_3rd"/>
    <property type="match status" value="1"/>
</dbReference>
<organism evidence="4 5">
    <name type="scientific">Eptatretus burgeri</name>
    <name type="common">Inshore hagfish</name>
    <dbReference type="NCBI Taxonomy" id="7764"/>
    <lineage>
        <taxon>Eukaryota</taxon>
        <taxon>Metazoa</taxon>
        <taxon>Chordata</taxon>
        <taxon>Craniata</taxon>
        <taxon>Vertebrata</taxon>
        <taxon>Cyclostomata</taxon>
        <taxon>Myxini</taxon>
        <taxon>Myxiniformes</taxon>
        <taxon>Myxinidae</taxon>
        <taxon>Eptatretinae</taxon>
        <taxon>Eptatretus</taxon>
    </lineage>
</organism>
<dbReference type="Ensembl" id="ENSEBUT00000017863.1">
    <property type="protein sequence ID" value="ENSEBUP00000017287.1"/>
    <property type="gene ID" value="ENSEBUG00000010802.1"/>
</dbReference>
<evidence type="ECO:0000313" key="5">
    <source>
        <dbReference type="Proteomes" id="UP000694388"/>
    </source>
</evidence>
<keyword evidence="5" id="KW-1185">Reference proteome</keyword>
<dbReference type="PANTHER" id="PTHR12374:SF63">
    <property type="entry name" value="TRANSCRIPTIONAL ADAPTER 2-BETA"/>
    <property type="match status" value="1"/>
</dbReference>
<evidence type="ECO:0000256" key="1">
    <source>
        <dbReference type="SAM" id="MobiDB-lite"/>
    </source>
</evidence>
<dbReference type="InterPro" id="IPR055141">
    <property type="entry name" value="TADA2A_B-like_dom"/>
</dbReference>
<sequence length="430" mass="46028">MPWGAHEEELLLEAVEQHGLGNWEGAAAAMGGSRSASDVAAHFFAVYIEGNLGQACLPPHVTSRVHDHNTASQLPLSSPPEQLNLSSLEQGALGFAPLRGDFDVEPDPGAESLVASLCFDPATEDDLEMELKRALASVYVQRLRERHRRKAVALDYGLIDTFFGHSTGRSFGLSSQLSVESRKSNSTTNSGLTQTSFDGRKSGKAGANATGNSISGLTSAISTDSRKAAKLCGNTAANTSAASGILVSMNGSCETRRALPMEPRTRLPALFGIVTCKELDKLEEMLRRERALRTRVRELQRWRRHGVTTVTDGAGFEAAARLQRAPKPADALTTTEGSLATFASTFSLPSTNAFPAASWDFLSMGEKAVCDVAGLAPGQYITTKATLLLQGPGRPGGGSGTGNVGLDRQQWKRVQRFLVRNRWYGPRQAA</sequence>
<dbReference type="GO" id="GO:0003682">
    <property type="term" value="F:chromatin binding"/>
    <property type="evidence" value="ECO:0007669"/>
    <property type="project" value="TreeGrafter"/>
</dbReference>
<accession>A0A8C4QLN9</accession>
<dbReference type="AlphaFoldDB" id="A0A8C4QLN9"/>
<feature type="compositionally biased region" description="Polar residues" evidence="1">
    <location>
        <begin position="182"/>
        <end position="197"/>
    </location>
</feature>
<dbReference type="GeneTree" id="ENSGT00940000157318"/>
<dbReference type="SMART" id="SM00717">
    <property type="entry name" value="SANT"/>
    <property type="match status" value="1"/>
</dbReference>
<dbReference type="OMA" id="QESVEYE"/>
<dbReference type="Pfam" id="PF00249">
    <property type="entry name" value="Myb_DNA-binding"/>
    <property type="match status" value="1"/>
</dbReference>
<protein>
    <submittedName>
        <fullName evidence="4">Transcriptional adaptor 2B</fullName>
    </submittedName>
</protein>
<dbReference type="PROSITE" id="PS50090">
    <property type="entry name" value="MYB_LIKE"/>
    <property type="match status" value="1"/>
</dbReference>
<feature type="domain" description="Myb-like" evidence="2">
    <location>
        <begin position="1"/>
        <end position="47"/>
    </location>
</feature>
<reference evidence="4" key="2">
    <citation type="submission" date="2025-09" db="UniProtKB">
        <authorList>
            <consortium name="Ensembl"/>
        </authorList>
    </citation>
    <scope>IDENTIFICATION</scope>
</reference>
<dbReference type="Gene3D" id="1.10.10.60">
    <property type="entry name" value="Homeodomain-like"/>
    <property type="match status" value="1"/>
</dbReference>
<proteinExistence type="predicted"/>
<dbReference type="GO" id="GO:0003713">
    <property type="term" value="F:transcription coactivator activity"/>
    <property type="evidence" value="ECO:0007669"/>
    <property type="project" value="TreeGrafter"/>
</dbReference>
<dbReference type="InterPro" id="IPR017884">
    <property type="entry name" value="SANT_dom"/>
</dbReference>